<dbReference type="GO" id="GO:0035999">
    <property type="term" value="P:tetrahydrofolate interconversion"/>
    <property type="evidence" value="ECO:0007669"/>
    <property type="project" value="UniProtKB-UniPathway"/>
</dbReference>
<dbReference type="UniPathway" id="UPA00193"/>
<dbReference type="GO" id="GO:0005829">
    <property type="term" value="C:cytosol"/>
    <property type="evidence" value="ECO:0007669"/>
    <property type="project" value="TreeGrafter"/>
</dbReference>
<organism evidence="8 9">
    <name type="scientific">Armillaria ostoyae</name>
    <name type="common">Armillaria root rot fungus</name>
    <dbReference type="NCBI Taxonomy" id="47428"/>
    <lineage>
        <taxon>Eukaryota</taxon>
        <taxon>Fungi</taxon>
        <taxon>Dikarya</taxon>
        <taxon>Basidiomycota</taxon>
        <taxon>Agaricomycotina</taxon>
        <taxon>Agaricomycetes</taxon>
        <taxon>Agaricomycetidae</taxon>
        <taxon>Agaricales</taxon>
        <taxon>Marasmiineae</taxon>
        <taxon>Physalacriaceae</taxon>
        <taxon>Armillaria</taxon>
    </lineage>
</organism>
<evidence type="ECO:0000256" key="5">
    <source>
        <dbReference type="ARBA" id="ARBA00022827"/>
    </source>
</evidence>
<dbReference type="SUPFAM" id="SSF51730">
    <property type="entry name" value="FAD-linked oxidoreductase"/>
    <property type="match status" value="1"/>
</dbReference>
<keyword evidence="6" id="KW-0560">Oxidoreductase</keyword>
<keyword evidence="4" id="KW-0285">Flavoprotein</keyword>
<evidence type="ECO:0000256" key="4">
    <source>
        <dbReference type="ARBA" id="ARBA00022630"/>
    </source>
</evidence>
<evidence type="ECO:0000256" key="7">
    <source>
        <dbReference type="RuleBase" id="RU004254"/>
    </source>
</evidence>
<dbReference type="AlphaFoldDB" id="A0A284RSS2"/>
<proteinExistence type="inferred from homology"/>
<dbReference type="InterPro" id="IPR003171">
    <property type="entry name" value="Mehydrof_redctse-like"/>
</dbReference>
<evidence type="ECO:0000256" key="1">
    <source>
        <dbReference type="ARBA" id="ARBA00001974"/>
    </source>
</evidence>
<protein>
    <submittedName>
        <fullName evidence="8">Uncharacterized protein</fullName>
    </submittedName>
</protein>
<reference evidence="9" key="1">
    <citation type="journal article" date="2017" name="Nat. Ecol. Evol.">
        <title>Genome expansion and lineage-specific genetic innovations in the forest pathogenic fungi Armillaria.</title>
        <authorList>
            <person name="Sipos G."/>
            <person name="Prasanna A.N."/>
            <person name="Walter M.C."/>
            <person name="O'Connor E."/>
            <person name="Balint B."/>
            <person name="Krizsan K."/>
            <person name="Kiss B."/>
            <person name="Hess J."/>
            <person name="Varga T."/>
            <person name="Slot J."/>
            <person name="Riley R."/>
            <person name="Boka B."/>
            <person name="Rigling D."/>
            <person name="Barry K."/>
            <person name="Lee J."/>
            <person name="Mihaltcheva S."/>
            <person name="LaButti K."/>
            <person name="Lipzen A."/>
            <person name="Waldron R."/>
            <person name="Moloney N.M."/>
            <person name="Sperisen C."/>
            <person name="Kredics L."/>
            <person name="Vagvoelgyi C."/>
            <person name="Patrignani A."/>
            <person name="Fitzpatrick D."/>
            <person name="Nagy I."/>
            <person name="Doyle S."/>
            <person name="Anderson J.B."/>
            <person name="Grigoriev I.V."/>
            <person name="Gueldener U."/>
            <person name="Muensterkoetter M."/>
            <person name="Nagy L.G."/>
        </authorList>
    </citation>
    <scope>NUCLEOTIDE SEQUENCE [LARGE SCALE GENOMIC DNA]</scope>
    <source>
        <strain evidence="9">C18/9</strain>
    </source>
</reference>
<dbReference type="Pfam" id="PF02219">
    <property type="entry name" value="MTHFR"/>
    <property type="match status" value="1"/>
</dbReference>
<evidence type="ECO:0000313" key="8">
    <source>
        <dbReference type="EMBL" id="SJL11811.1"/>
    </source>
</evidence>
<dbReference type="STRING" id="47428.A0A284RSS2"/>
<dbReference type="Gene3D" id="3.20.20.220">
    <property type="match status" value="1"/>
</dbReference>
<evidence type="ECO:0000256" key="2">
    <source>
        <dbReference type="ARBA" id="ARBA00004777"/>
    </source>
</evidence>
<dbReference type="PANTHER" id="PTHR45754:SF3">
    <property type="entry name" value="METHYLENETETRAHYDROFOLATE REDUCTASE (NADPH)"/>
    <property type="match status" value="1"/>
</dbReference>
<dbReference type="InterPro" id="IPR029041">
    <property type="entry name" value="FAD-linked_oxidoreductase-like"/>
</dbReference>
<comment type="pathway">
    <text evidence="2 7">One-carbon metabolism; tetrahydrofolate interconversion.</text>
</comment>
<dbReference type="GO" id="GO:0004489">
    <property type="term" value="F:methylenetetrahydrofolate reductase [NAD(P)H] activity"/>
    <property type="evidence" value="ECO:0007669"/>
    <property type="project" value="InterPro"/>
</dbReference>
<dbReference type="PANTHER" id="PTHR45754">
    <property type="entry name" value="METHYLENETETRAHYDROFOLATE REDUCTASE"/>
    <property type="match status" value="1"/>
</dbReference>
<name>A0A284RSS2_ARMOS</name>
<comment type="cofactor">
    <cofactor evidence="1">
        <name>FAD</name>
        <dbReference type="ChEBI" id="CHEBI:57692"/>
    </cofactor>
</comment>
<accession>A0A284RSS2</accession>
<keyword evidence="5" id="KW-0274">FAD</keyword>
<evidence type="ECO:0000313" key="9">
    <source>
        <dbReference type="Proteomes" id="UP000219338"/>
    </source>
</evidence>
<sequence>MDSPGMPAFIFASIGKRMRALDPEFINITWNTGGRTSDLTIGIVESKPVYILPVPTCPKRKLISPYEYISITFDYVLLRFPQQQLLPPEEHDQELKYLKKKVDTGVSFIFIQMFYDVQVFVAWVNAVPKGQETIKPLLWKHAMSHTQLSQRNDPQSFW</sequence>
<gene>
    <name evidence="8" type="ORF">ARMOST_15221</name>
</gene>
<dbReference type="Proteomes" id="UP000219338">
    <property type="component" value="Unassembled WGS sequence"/>
</dbReference>
<keyword evidence="9" id="KW-1185">Reference proteome</keyword>
<dbReference type="GO" id="GO:0071949">
    <property type="term" value="F:FAD binding"/>
    <property type="evidence" value="ECO:0007669"/>
    <property type="project" value="TreeGrafter"/>
</dbReference>
<evidence type="ECO:0000256" key="3">
    <source>
        <dbReference type="ARBA" id="ARBA00006743"/>
    </source>
</evidence>
<dbReference type="OrthoDB" id="16284at2759"/>
<comment type="similarity">
    <text evidence="3">Belongs to the methylenetetrahydrofolate reductase family.</text>
</comment>
<dbReference type="EMBL" id="FUEG01000015">
    <property type="protein sequence ID" value="SJL11811.1"/>
    <property type="molecule type" value="Genomic_DNA"/>
</dbReference>
<dbReference type="GO" id="GO:0009086">
    <property type="term" value="P:methionine biosynthetic process"/>
    <property type="evidence" value="ECO:0007669"/>
    <property type="project" value="TreeGrafter"/>
</dbReference>
<evidence type="ECO:0000256" key="6">
    <source>
        <dbReference type="ARBA" id="ARBA00023002"/>
    </source>
</evidence>